<protein>
    <submittedName>
        <fullName evidence="1">Uncharacterized protein</fullName>
    </submittedName>
</protein>
<name>A0A381QNR5_9ZZZZ</name>
<dbReference type="AlphaFoldDB" id="A0A381QNR5"/>
<accession>A0A381QNR5</accession>
<dbReference type="EMBL" id="UINC01001449">
    <property type="protein sequence ID" value="SUZ80982.1"/>
    <property type="molecule type" value="Genomic_DNA"/>
</dbReference>
<sequence length="68" mass="7548">VAGTVQYRCNCRRYRPLSVGSSDVDTGNPEVGITRVAKKSLHPSQAPLNAVWHMREKFIEQQVTGHLG</sequence>
<gene>
    <name evidence="1" type="ORF">METZ01_LOCUS33836</name>
</gene>
<organism evidence="1">
    <name type="scientific">marine metagenome</name>
    <dbReference type="NCBI Taxonomy" id="408172"/>
    <lineage>
        <taxon>unclassified sequences</taxon>
        <taxon>metagenomes</taxon>
        <taxon>ecological metagenomes</taxon>
    </lineage>
</organism>
<feature type="non-terminal residue" evidence="1">
    <location>
        <position position="1"/>
    </location>
</feature>
<evidence type="ECO:0000313" key="1">
    <source>
        <dbReference type="EMBL" id="SUZ80982.1"/>
    </source>
</evidence>
<reference evidence="1" key="1">
    <citation type="submission" date="2018-05" db="EMBL/GenBank/DDBJ databases">
        <authorList>
            <person name="Lanie J.A."/>
            <person name="Ng W.-L."/>
            <person name="Kazmierczak K.M."/>
            <person name="Andrzejewski T.M."/>
            <person name="Davidsen T.M."/>
            <person name="Wayne K.J."/>
            <person name="Tettelin H."/>
            <person name="Glass J.I."/>
            <person name="Rusch D."/>
            <person name="Podicherti R."/>
            <person name="Tsui H.-C.T."/>
            <person name="Winkler M.E."/>
        </authorList>
    </citation>
    <scope>NUCLEOTIDE SEQUENCE</scope>
</reference>
<proteinExistence type="predicted"/>